<dbReference type="STRING" id="439481.Aboo_1027"/>
<proteinExistence type="inferred from homology"/>
<dbReference type="InterPro" id="IPR010149">
    <property type="entry name" value="CRISPR-assoc_prot_Csm2_III-A"/>
</dbReference>
<sequence>MYSNKNKKEEKEIVKRNFEEIKREIVRETPDWKRLLKDGGLIDQITQTKYFHDSLKTTQLRKFFDVVKNIDYRLQRESWEKLEPELWQIVPAIKYAKGRNNVPEEFADFVSKMVEKITDSEDPKQIFLNFERVFESIVAYHKYHGGK</sequence>
<evidence type="ECO:0000313" key="7">
    <source>
        <dbReference type="EMBL" id="ADD08836.1"/>
    </source>
</evidence>
<accession>B5IHF3</accession>
<dbReference type="KEGG" id="abi:Aboo_1027"/>
<dbReference type="eggNOG" id="arCOG06487">
    <property type="taxonomic scope" value="Archaea"/>
</dbReference>
<dbReference type="Pfam" id="PF03750">
    <property type="entry name" value="Csm2_III-A"/>
    <property type="match status" value="1"/>
</dbReference>
<dbReference type="GO" id="GO:0051607">
    <property type="term" value="P:defense response to virus"/>
    <property type="evidence" value="ECO:0007669"/>
    <property type="project" value="UniProtKB-KW"/>
</dbReference>
<evidence type="ECO:0000256" key="5">
    <source>
        <dbReference type="ARBA" id="ARBA00023118"/>
    </source>
</evidence>
<comment type="similarity">
    <text evidence="2">Belongs to the CRISPR-associated Csm2 family.</text>
</comment>
<keyword evidence="5" id="KW-0051">Antiviral defense</keyword>
<dbReference type="AlphaFoldDB" id="B5IHF3"/>
<dbReference type="GeneID" id="8827984"/>
<keyword evidence="8" id="KW-1185">Reference proteome</keyword>
<dbReference type="RefSeq" id="WP_008086683.1">
    <property type="nucleotide sequence ID" value="NC_013926.1"/>
</dbReference>
<dbReference type="GO" id="GO:0003723">
    <property type="term" value="F:RNA binding"/>
    <property type="evidence" value="ECO:0007669"/>
    <property type="project" value="UniProtKB-KW"/>
</dbReference>
<dbReference type="CDD" id="cd09647">
    <property type="entry name" value="Csm2_III-A"/>
    <property type="match status" value="1"/>
</dbReference>
<evidence type="ECO:0000256" key="1">
    <source>
        <dbReference type="ARBA" id="ARBA00003640"/>
    </source>
</evidence>
<dbReference type="Proteomes" id="UP000001400">
    <property type="component" value="Chromosome"/>
</dbReference>
<dbReference type="OrthoDB" id="98719at2157"/>
<evidence type="ECO:0000256" key="4">
    <source>
        <dbReference type="ARBA" id="ARBA00022884"/>
    </source>
</evidence>
<evidence type="ECO:0000256" key="3">
    <source>
        <dbReference type="ARBA" id="ARBA00016118"/>
    </source>
</evidence>
<organism evidence="7 8">
    <name type="scientific">Aciduliprofundum boonei (strain DSM 19572 / T469)</name>
    <dbReference type="NCBI Taxonomy" id="439481"/>
    <lineage>
        <taxon>Archaea</taxon>
        <taxon>Methanobacteriati</taxon>
        <taxon>Thermoplasmatota</taxon>
        <taxon>DHVE2 group</taxon>
        <taxon>Candidatus Aciduliprofundum</taxon>
    </lineage>
</organism>
<keyword evidence="4" id="KW-0694">RNA-binding</keyword>
<evidence type="ECO:0000256" key="2">
    <source>
        <dbReference type="ARBA" id="ARBA00006896"/>
    </source>
</evidence>
<protein>
    <recommendedName>
        <fullName evidence="3">CRISPR system Cms protein Csm2</fullName>
    </recommendedName>
    <alternativeName>
        <fullName evidence="6">CRISPR type III A-associated protein Csm2</fullName>
    </alternativeName>
</protein>
<evidence type="ECO:0000313" key="8">
    <source>
        <dbReference type="Proteomes" id="UP000001400"/>
    </source>
</evidence>
<dbReference type="HOGENOM" id="CLU_131491_2_1_2"/>
<name>B5IHF3_ACIB4</name>
<reference evidence="7" key="1">
    <citation type="submission" date="2010-02" db="EMBL/GenBank/DDBJ databases">
        <title>Complete sequence of Aciduliprofundum boonei T469.</title>
        <authorList>
            <consortium name="US DOE Joint Genome Institute"/>
            <person name="Lucas S."/>
            <person name="Copeland A."/>
            <person name="Lapidus A."/>
            <person name="Cheng J.-F."/>
            <person name="Bruce D."/>
            <person name="Goodwin L."/>
            <person name="Pitluck S."/>
            <person name="Saunders E."/>
            <person name="Detter J.C."/>
            <person name="Han C."/>
            <person name="Tapia R."/>
            <person name="Land M."/>
            <person name="Hauser L."/>
            <person name="Kyrpides N."/>
            <person name="Mikhailova N."/>
            <person name="Flores G."/>
            <person name="Reysenbach A.-L."/>
            <person name="Woyke T."/>
        </authorList>
    </citation>
    <scope>NUCLEOTIDE SEQUENCE</scope>
    <source>
        <strain evidence="7">T469</strain>
    </source>
</reference>
<gene>
    <name evidence="7" type="ordered locus">Aboo_1027</name>
</gene>
<dbReference type="NCBIfam" id="TIGR01870">
    <property type="entry name" value="cas_TM1810_Csm2"/>
    <property type="match status" value="1"/>
</dbReference>
<evidence type="ECO:0000256" key="6">
    <source>
        <dbReference type="ARBA" id="ARBA00031723"/>
    </source>
</evidence>
<dbReference type="EMBL" id="CP001941">
    <property type="protein sequence ID" value="ADD08836.1"/>
    <property type="molecule type" value="Genomic_DNA"/>
</dbReference>
<comment type="function">
    <text evidence="1">This subunit may be involved in monitoring complementarity of crRNA and target RNA.</text>
</comment>